<dbReference type="AlphaFoldDB" id="A0A1H5SY16"/>
<protein>
    <submittedName>
        <fullName evidence="1">Uncharacterized protein</fullName>
    </submittedName>
</protein>
<reference evidence="1 2" key="1">
    <citation type="submission" date="2016-10" db="EMBL/GenBank/DDBJ databases">
        <authorList>
            <person name="de Groot N.N."/>
        </authorList>
    </citation>
    <scope>NUCLEOTIDE SEQUENCE [LARGE SCALE GENOMIC DNA]</scope>
    <source>
        <strain evidence="1 2">DSM 26915</strain>
    </source>
</reference>
<evidence type="ECO:0000313" key="2">
    <source>
        <dbReference type="Proteomes" id="UP000236752"/>
    </source>
</evidence>
<sequence length="125" mass="14052">MPDLVDTDGTIKLGTGMRADVPYMTFGPQALSYFLLKHGEDIHAQPTDNYYSIQPVPLRQNYFRPRRIRVEAAKDAVMLHHVGGKPFRRKFEAMGEVVIPHDYSMIGQACKKHGIQPDLEIAASA</sequence>
<gene>
    <name evidence="1" type="ORF">SAMN04488045_0413</name>
</gene>
<accession>A0A1H5SY16</accession>
<dbReference type="Proteomes" id="UP000236752">
    <property type="component" value="Unassembled WGS sequence"/>
</dbReference>
<name>A0A1H5SY16_9RHOB</name>
<keyword evidence="2" id="KW-1185">Reference proteome</keyword>
<proteinExistence type="predicted"/>
<evidence type="ECO:0000313" key="1">
    <source>
        <dbReference type="EMBL" id="SEF55395.1"/>
    </source>
</evidence>
<organism evidence="1 2">
    <name type="scientific">Thalassococcus halodurans</name>
    <dbReference type="NCBI Taxonomy" id="373675"/>
    <lineage>
        <taxon>Bacteria</taxon>
        <taxon>Pseudomonadati</taxon>
        <taxon>Pseudomonadota</taxon>
        <taxon>Alphaproteobacteria</taxon>
        <taxon>Rhodobacterales</taxon>
        <taxon>Roseobacteraceae</taxon>
        <taxon>Thalassococcus</taxon>
    </lineage>
</organism>
<dbReference type="RefSeq" id="WP_103908801.1">
    <property type="nucleotide sequence ID" value="NZ_FNUZ01000001.1"/>
</dbReference>
<dbReference type="EMBL" id="FNUZ01000001">
    <property type="protein sequence ID" value="SEF55395.1"/>
    <property type="molecule type" value="Genomic_DNA"/>
</dbReference>
<dbReference type="OrthoDB" id="5354021at2"/>